<keyword evidence="4" id="KW-1185">Reference proteome</keyword>
<evidence type="ECO:0000256" key="2">
    <source>
        <dbReference type="SAM" id="Phobius"/>
    </source>
</evidence>
<feature type="transmembrane region" description="Helical" evidence="2">
    <location>
        <begin position="92"/>
        <end position="113"/>
    </location>
</feature>
<feature type="compositionally biased region" description="Pro residues" evidence="1">
    <location>
        <begin position="183"/>
        <end position="192"/>
    </location>
</feature>
<keyword evidence="2" id="KW-0472">Membrane</keyword>
<feature type="region of interest" description="Disordered" evidence="1">
    <location>
        <begin position="131"/>
        <end position="268"/>
    </location>
</feature>
<keyword evidence="2" id="KW-1133">Transmembrane helix</keyword>
<dbReference type="AlphaFoldDB" id="A0A931GJ47"/>
<name>A0A931GJ47_9MICC</name>
<reference evidence="3" key="1">
    <citation type="submission" date="2020-11" db="EMBL/GenBank/DDBJ databases">
        <title>Sequencing the genomes of 1000 actinobacteria strains.</title>
        <authorList>
            <person name="Klenk H.-P."/>
        </authorList>
    </citation>
    <scope>NUCLEOTIDE SEQUENCE</scope>
    <source>
        <strain evidence="3">DSM 26152</strain>
    </source>
</reference>
<dbReference type="EMBL" id="JADOTZ010000001">
    <property type="protein sequence ID" value="MBG6084951.1"/>
    <property type="molecule type" value="Genomic_DNA"/>
</dbReference>
<evidence type="ECO:0000256" key="1">
    <source>
        <dbReference type="SAM" id="MobiDB-lite"/>
    </source>
</evidence>
<organism evidence="3 4">
    <name type="scientific">Zhihengliuella flava</name>
    <dbReference type="NCBI Taxonomy" id="1285193"/>
    <lineage>
        <taxon>Bacteria</taxon>
        <taxon>Bacillati</taxon>
        <taxon>Actinomycetota</taxon>
        <taxon>Actinomycetes</taxon>
        <taxon>Micrococcales</taxon>
        <taxon>Micrococcaceae</taxon>
        <taxon>Zhihengliuella</taxon>
    </lineage>
</organism>
<feature type="compositionally biased region" description="Basic and acidic residues" evidence="1">
    <location>
        <begin position="231"/>
        <end position="242"/>
    </location>
</feature>
<protein>
    <submittedName>
        <fullName evidence="3">Uncharacterized protein</fullName>
    </submittedName>
</protein>
<gene>
    <name evidence="3" type="ORF">IW252_001718</name>
</gene>
<evidence type="ECO:0000313" key="3">
    <source>
        <dbReference type="EMBL" id="MBG6084951.1"/>
    </source>
</evidence>
<dbReference type="Proteomes" id="UP000625033">
    <property type="component" value="Unassembled WGS sequence"/>
</dbReference>
<accession>A0A931GJ47</accession>
<evidence type="ECO:0000313" key="4">
    <source>
        <dbReference type="Proteomes" id="UP000625033"/>
    </source>
</evidence>
<proteinExistence type="predicted"/>
<comment type="caution">
    <text evidence="3">The sequence shown here is derived from an EMBL/GenBank/DDBJ whole genome shotgun (WGS) entry which is preliminary data.</text>
</comment>
<sequence length="268" mass="27334">MNPQRSQSIRELLEDVDIVDADFESALGALAAAADQPAPTPRGALAEVLAGRMSPHDAVADQSSTSTVTGGTASDVVALAEHRARKRRNRGITGGATVIALAAAASLAGVAAADDVPRASAPVVSVQVDATEDVDPVERPDLEVTAPPAADVERTVERAPINAAAPEPSRAAETPPAVEETPEAPPTAPPTAPAEVSTPQPRPAQDRKAVLINPEAPGKSKPAKVTVKPGLRGEKGHQKDRPAWAGQPGKPPHAGSGGRGPSHRSADR</sequence>
<keyword evidence="2" id="KW-0812">Transmembrane</keyword>
<dbReference type="RefSeq" id="WP_196836190.1">
    <property type="nucleotide sequence ID" value="NZ_JADOTZ010000001.1"/>
</dbReference>